<gene>
    <name evidence="1" type="ORF">H8L67_06480</name>
</gene>
<keyword evidence="2" id="KW-1185">Reference proteome</keyword>
<evidence type="ECO:0000313" key="1">
    <source>
        <dbReference type="EMBL" id="QYR52261.1"/>
    </source>
</evidence>
<accession>A0ABX8WKV7</accession>
<dbReference type="InterPro" id="IPR046494">
    <property type="entry name" value="DUF6587"/>
</dbReference>
<dbReference type="Proteomes" id="UP000824755">
    <property type="component" value="Chromosome"/>
</dbReference>
<evidence type="ECO:0000313" key="2">
    <source>
        <dbReference type="Proteomes" id="UP000824755"/>
    </source>
</evidence>
<protein>
    <recommendedName>
        <fullName evidence="3">Cellulose biosynthesis protein BcsF</fullName>
    </recommendedName>
</protein>
<evidence type="ECO:0008006" key="3">
    <source>
        <dbReference type="Google" id="ProtNLM"/>
    </source>
</evidence>
<sequence>MSLTVQYILLALIGLCCLLFVVRSQLPGVWRRLVGAIALWAAKEQHPTWLQSVGRRIAPPARAGNACAGCSNDDGCH</sequence>
<dbReference type="Pfam" id="PF20228">
    <property type="entry name" value="DUF6587"/>
    <property type="match status" value="1"/>
</dbReference>
<organism evidence="1 2">
    <name type="scientific">Lysobacter soyae</name>
    <dbReference type="NCBI Taxonomy" id="2764185"/>
    <lineage>
        <taxon>Bacteria</taxon>
        <taxon>Pseudomonadati</taxon>
        <taxon>Pseudomonadota</taxon>
        <taxon>Gammaproteobacteria</taxon>
        <taxon>Lysobacterales</taxon>
        <taxon>Lysobacteraceae</taxon>
        <taxon>Lysobacter</taxon>
    </lineage>
</organism>
<dbReference type="EMBL" id="CP080544">
    <property type="protein sequence ID" value="QYR52261.1"/>
    <property type="molecule type" value="Genomic_DNA"/>
</dbReference>
<proteinExistence type="predicted"/>
<dbReference type="RefSeq" id="WP_220379048.1">
    <property type="nucleotide sequence ID" value="NZ_CP080544.1"/>
</dbReference>
<name>A0ABX8WKV7_9GAMM</name>
<reference evidence="1 2" key="1">
    <citation type="submission" date="2021-08" db="EMBL/GenBank/DDBJ databases">
        <title>Lysobacter sp. strain CJ11 Genome sequencing and assembly.</title>
        <authorList>
            <person name="Kim I."/>
        </authorList>
    </citation>
    <scope>NUCLEOTIDE SEQUENCE [LARGE SCALE GENOMIC DNA]</scope>
    <source>
        <strain evidence="1 2">CJ11</strain>
    </source>
</reference>